<dbReference type="InterPro" id="IPR003136">
    <property type="entry name" value="Cytidylate_kin"/>
</dbReference>
<dbReference type="PROSITE" id="PS51176">
    <property type="entry name" value="PDH_ADH"/>
    <property type="match status" value="1"/>
</dbReference>
<dbReference type="Gene3D" id="3.40.50.300">
    <property type="entry name" value="P-loop containing nucleotide triphosphate hydrolases"/>
    <property type="match status" value="1"/>
</dbReference>
<feature type="domain" description="Prephenate/arogenate dehydrogenase" evidence="16">
    <location>
        <begin position="9"/>
        <end position="284"/>
    </location>
</feature>
<feature type="binding site" evidence="15">
    <location>
        <begin position="371"/>
        <end position="379"/>
    </location>
    <ligand>
        <name>ATP</name>
        <dbReference type="ChEBI" id="CHEBI:30616"/>
    </ligand>
</feature>
<dbReference type="SMART" id="SM00382">
    <property type="entry name" value="AAA"/>
    <property type="match status" value="1"/>
</dbReference>
<dbReference type="PROSITE" id="PS51671">
    <property type="entry name" value="ACT"/>
    <property type="match status" value="1"/>
</dbReference>
<dbReference type="InterPro" id="IPR002912">
    <property type="entry name" value="ACT_dom"/>
</dbReference>
<evidence type="ECO:0000256" key="6">
    <source>
        <dbReference type="ARBA" id="ARBA00022741"/>
    </source>
</evidence>
<keyword evidence="6 15" id="KW-0547">Nucleotide-binding</keyword>
<dbReference type="SUPFAM" id="SSF48179">
    <property type="entry name" value="6-phosphogluconate dehydrogenase C-terminal domain-like"/>
    <property type="match status" value="1"/>
</dbReference>
<dbReference type="Gene3D" id="3.40.50.720">
    <property type="entry name" value="NAD(P)-binding Rossmann-like Domain"/>
    <property type="match status" value="1"/>
</dbReference>
<dbReference type="NCBIfam" id="NF005112">
    <property type="entry name" value="PRK06545.2-4"/>
    <property type="match status" value="1"/>
</dbReference>
<evidence type="ECO:0000256" key="2">
    <source>
        <dbReference type="ARBA" id="ARBA00007964"/>
    </source>
</evidence>
<evidence type="ECO:0000256" key="11">
    <source>
        <dbReference type="ARBA" id="ARBA00023141"/>
    </source>
</evidence>
<reference evidence="18 19" key="1">
    <citation type="submission" date="2023-07" db="EMBL/GenBank/DDBJ databases">
        <title>Sequencing the genomes of 1000 actinobacteria strains.</title>
        <authorList>
            <person name="Klenk H.-P."/>
        </authorList>
    </citation>
    <scope>NUCLEOTIDE SEQUENCE [LARGE SCALE GENOMIC DNA]</scope>
    <source>
        <strain evidence="18 19">DSM 17163</strain>
    </source>
</reference>
<comment type="catalytic activity">
    <reaction evidence="12 15">
        <text>dCMP + ATP = dCDP + ADP</text>
        <dbReference type="Rhea" id="RHEA:25094"/>
        <dbReference type="ChEBI" id="CHEBI:30616"/>
        <dbReference type="ChEBI" id="CHEBI:57566"/>
        <dbReference type="ChEBI" id="CHEBI:58593"/>
        <dbReference type="ChEBI" id="CHEBI:456216"/>
        <dbReference type="EC" id="2.7.4.25"/>
    </reaction>
</comment>
<dbReference type="EMBL" id="JAUSQX010000001">
    <property type="protein sequence ID" value="MDP9805475.1"/>
    <property type="molecule type" value="Genomic_DNA"/>
</dbReference>
<keyword evidence="5 15" id="KW-0808">Transferase</keyword>
<keyword evidence="9 18" id="KW-0560">Oxidoreductase</keyword>
<dbReference type="RefSeq" id="WP_307681758.1">
    <property type="nucleotide sequence ID" value="NZ_JAUSQX010000001.1"/>
</dbReference>
<evidence type="ECO:0000256" key="9">
    <source>
        <dbReference type="ARBA" id="ARBA00023002"/>
    </source>
</evidence>
<evidence type="ECO:0000256" key="14">
    <source>
        <dbReference type="ARBA" id="ARBA00049260"/>
    </source>
</evidence>
<evidence type="ECO:0000313" key="19">
    <source>
        <dbReference type="Proteomes" id="UP001243212"/>
    </source>
</evidence>
<keyword evidence="11" id="KW-0028">Amino-acid biosynthesis</keyword>
<protein>
    <recommendedName>
        <fullName evidence="15">Cytidylate kinase</fullName>
        <shortName evidence="15">CK</shortName>
        <ecNumber evidence="15">2.7.4.25</ecNumber>
    </recommendedName>
    <alternativeName>
        <fullName evidence="15">Cytidine monophosphate kinase</fullName>
        <shortName evidence="15">CMP kinase</shortName>
    </alternativeName>
</protein>
<dbReference type="SUPFAM" id="SSF51735">
    <property type="entry name" value="NAD(P)-binding Rossmann-fold domains"/>
    <property type="match status" value="1"/>
</dbReference>
<dbReference type="InterPro" id="IPR036291">
    <property type="entry name" value="NAD(P)-bd_dom_sf"/>
</dbReference>
<dbReference type="Proteomes" id="UP001243212">
    <property type="component" value="Unassembled WGS sequence"/>
</dbReference>
<comment type="similarity">
    <text evidence="3 15">Belongs to the cytidylate kinase family. Type 1 subfamily.</text>
</comment>
<evidence type="ECO:0000256" key="4">
    <source>
        <dbReference type="ARBA" id="ARBA00022498"/>
    </source>
</evidence>
<dbReference type="Gene3D" id="1.10.3660.10">
    <property type="entry name" value="6-phosphogluconate dehydrogenase C-terminal like domain"/>
    <property type="match status" value="1"/>
</dbReference>
<keyword evidence="19" id="KW-1185">Reference proteome</keyword>
<dbReference type="Pfam" id="PF02153">
    <property type="entry name" value="PDH_N"/>
    <property type="match status" value="1"/>
</dbReference>
<dbReference type="GO" id="GO:0008977">
    <property type="term" value="F:prephenate dehydrogenase (NAD+) activity"/>
    <property type="evidence" value="ECO:0007669"/>
    <property type="project" value="UniProtKB-EC"/>
</dbReference>
<dbReference type="NCBIfam" id="TIGR00017">
    <property type="entry name" value="cmk"/>
    <property type="match status" value="1"/>
</dbReference>
<dbReference type="InterPro" id="IPR046826">
    <property type="entry name" value="PDH_N"/>
</dbReference>
<dbReference type="InterPro" id="IPR003593">
    <property type="entry name" value="AAA+_ATPase"/>
</dbReference>
<dbReference type="SUPFAM" id="SSF52540">
    <property type="entry name" value="P-loop containing nucleoside triphosphate hydrolases"/>
    <property type="match status" value="1"/>
</dbReference>
<evidence type="ECO:0000256" key="15">
    <source>
        <dbReference type="HAMAP-Rule" id="MF_00238"/>
    </source>
</evidence>
<evidence type="ECO:0000256" key="3">
    <source>
        <dbReference type="ARBA" id="ARBA00009427"/>
    </source>
</evidence>
<keyword evidence="11" id="KW-0057">Aromatic amino acid biosynthesis</keyword>
<gene>
    <name evidence="15" type="primary">cmk</name>
    <name evidence="18" type="ORF">J2S70_000057</name>
</gene>
<evidence type="ECO:0000256" key="8">
    <source>
        <dbReference type="ARBA" id="ARBA00022840"/>
    </source>
</evidence>
<dbReference type="EC" id="2.7.4.25" evidence="15"/>
<feature type="domain" description="ACT" evidence="17">
    <location>
        <begin position="291"/>
        <end position="364"/>
    </location>
</feature>
<evidence type="ECO:0000313" key="18">
    <source>
        <dbReference type="EMBL" id="MDP9805475.1"/>
    </source>
</evidence>
<keyword evidence="7 15" id="KW-0418">Kinase</keyword>
<dbReference type="Pfam" id="PF20463">
    <property type="entry name" value="PDH_C"/>
    <property type="match status" value="1"/>
</dbReference>
<comment type="catalytic activity">
    <reaction evidence="13 15">
        <text>CMP + ATP = CDP + ADP</text>
        <dbReference type="Rhea" id="RHEA:11600"/>
        <dbReference type="ChEBI" id="CHEBI:30616"/>
        <dbReference type="ChEBI" id="CHEBI:58069"/>
        <dbReference type="ChEBI" id="CHEBI:60377"/>
        <dbReference type="ChEBI" id="CHEBI:456216"/>
        <dbReference type="EC" id="2.7.4.25"/>
    </reaction>
</comment>
<name>A0ABT9NDK7_9ACTO</name>
<dbReference type="InterPro" id="IPR045865">
    <property type="entry name" value="ACT-like_dom_sf"/>
</dbReference>
<dbReference type="HAMAP" id="MF_00238">
    <property type="entry name" value="Cytidyl_kinase_type1"/>
    <property type="match status" value="1"/>
</dbReference>
<dbReference type="InterPro" id="IPR050812">
    <property type="entry name" value="Preph/Arog_dehydrog"/>
</dbReference>
<dbReference type="PANTHER" id="PTHR21363">
    <property type="entry name" value="PREPHENATE DEHYDROGENASE"/>
    <property type="match status" value="1"/>
</dbReference>
<dbReference type="InterPro" id="IPR027417">
    <property type="entry name" value="P-loop_NTPase"/>
</dbReference>
<dbReference type="Pfam" id="PF02224">
    <property type="entry name" value="Cytidylate_kin"/>
    <property type="match status" value="1"/>
</dbReference>
<organism evidence="18 19">
    <name type="scientific">Trueperella bonasi</name>
    <dbReference type="NCBI Taxonomy" id="312286"/>
    <lineage>
        <taxon>Bacteria</taxon>
        <taxon>Bacillati</taxon>
        <taxon>Actinomycetota</taxon>
        <taxon>Actinomycetes</taxon>
        <taxon>Actinomycetales</taxon>
        <taxon>Actinomycetaceae</taxon>
        <taxon>Trueperella</taxon>
    </lineage>
</organism>
<evidence type="ECO:0000256" key="10">
    <source>
        <dbReference type="ARBA" id="ARBA00023027"/>
    </source>
</evidence>
<keyword evidence="8 15" id="KW-0067">ATP-binding</keyword>
<dbReference type="InterPro" id="IPR011994">
    <property type="entry name" value="Cytidylate_kinase_dom"/>
</dbReference>
<comment type="caution">
    <text evidence="18">The sequence shown here is derived from an EMBL/GenBank/DDBJ whole genome shotgun (WGS) entry which is preliminary data.</text>
</comment>
<comment type="pathway">
    <text evidence="1">Amino-acid biosynthesis; L-tyrosine biosynthesis; (4-hydroxyphenyl)pyruvate from prephenate (NAD(+) route): step 1/1.</text>
</comment>
<dbReference type="CDD" id="cd02116">
    <property type="entry name" value="ACT"/>
    <property type="match status" value="1"/>
</dbReference>
<dbReference type="SUPFAM" id="SSF55021">
    <property type="entry name" value="ACT-like"/>
    <property type="match status" value="1"/>
</dbReference>
<dbReference type="CDD" id="cd02020">
    <property type="entry name" value="CMPK"/>
    <property type="match status" value="1"/>
</dbReference>
<comment type="similarity">
    <text evidence="2">Belongs to the prephenate/arogenate dehydrogenase family.</text>
</comment>
<proteinExistence type="inferred from homology"/>
<evidence type="ECO:0000256" key="13">
    <source>
        <dbReference type="ARBA" id="ARBA00048478"/>
    </source>
</evidence>
<evidence type="ECO:0000256" key="7">
    <source>
        <dbReference type="ARBA" id="ARBA00022777"/>
    </source>
</evidence>
<dbReference type="Pfam" id="PF01842">
    <property type="entry name" value="ACT"/>
    <property type="match status" value="1"/>
</dbReference>
<comment type="subcellular location">
    <subcellularLocation>
        <location evidence="15">Cytoplasm</location>
    </subcellularLocation>
</comment>
<evidence type="ECO:0000256" key="1">
    <source>
        <dbReference type="ARBA" id="ARBA00005067"/>
    </source>
</evidence>
<evidence type="ECO:0000256" key="5">
    <source>
        <dbReference type="ARBA" id="ARBA00022679"/>
    </source>
</evidence>
<dbReference type="InterPro" id="IPR003099">
    <property type="entry name" value="Prephen_DH"/>
</dbReference>
<sequence>MNDSVLTPSPVLIIGAGLLGTSIALRLRRAGVDVHIEDSSPVAASLARDLGAGTIEPVDEPKVVVVAISPDVTAPVVRDALDRFPCAVVTDVASVKDRIRQDLLDHPGVDRWVGSHPMAGKERSGAIAADADLFVGRPWVICADDETQTAAMQTIRTLAVDMGATPVMLDAAEHDHAVALISHMPQLMSSLVAAALKDAPAEALDLAGQGLRDVTRIAESDPLLWTSIIHGNRRQIAGVLRGISARLGTVISALDREDVGLDRISSVIADGNSGVARIPGKHGGARANYAEVIVLIPDEPGMLGRLFAEIGDLGINIEDLEIEHSAKQEVGRVIVSVMPQQAMPLERGLDQMGWRVVTSETKQPIVIAIDGPSGSGKSTVAKAVANKLGLAYLDTGAMYRAATWWAQHNDIDLDDQAAVSQTTQTMPLSIDRDPNHPQFTVGEHDVTDEIRTSALSKIVSKVAVNLDVRAELVRLQQAIILEECTPSGHSEGRGIVAEGRDITTVVAPDATVRVLLTASEEARLARRALETRGSADEAAIADTRDEVLRRDQEDSTVSNFMTAEDGVTHIDSSTMTIDQVVDAVISLIPEGYRDN</sequence>
<accession>A0ABT9NDK7</accession>
<dbReference type="InterPro" id="IPR046825">
    <property type="entry name" value="PDH_C"/>
</dbReference>
<comment type="catalytic activity">
    <reaction evidence="14">
        <text>prephenate + NAD(+) = 3-(4-hydroxyphenyl)pyruvate + CO2 + NADH</text>
        <dbReference type="Rhea" id="RHEA:13869"/>
        <dbReference type="ChEBI" id="CHEBI:16526"/>
        <dbReference type="ChEBI" id="CHEBI:29934"/>
        <dbReference type="ChEBI" id="CHEBI:36242"/>
        <dbReference type="ChEBI" id="CHEBI:57540"/>
        <dbReference type="ChEBI" id="CHEBI:57945"/>
        <dbReference type="EC" id="1.3.1.12"/>
    </reaction>
</comment>
<evidence type="ECO:0000259" key="17">
    <source>
        <dbReference type="PROSITE" id="PS51671"/>
    </source>
</evidence>
<dbReference type="PANTHER" id="PTHR21363:SF0">
    <property type="entry name" value="PREPHENATE DEHYDROGENASE [NADP(+)]"/>
    <property type="match status" value="1"/>
</dbReference>
<dbReference type="NCBIfam" id="NF005111">
    <property type="entry name" value="PRK06545.2-3"/>
    <property type="match status" value="1"/>
</dbReference>
<keyword evidence="4" id="KW-0827">Tyrosine biosynthesis</keyword>
<evidence type="ECO:0000256" key="12">
    <source>
        <dbReference type="ARBA" id="ARBA00047615"/>
    </source>
</evidence>
<keyword evidence="10" id="KW-0520">NAD</keyword>
<evidence type="ECO:0000259" key="16">
    <source>
        <dbReference type="PROSITE" id="PS51176"/>
    </source>
</evidence>
<keyword evidence="15" id="KW-0963">Cytoplasm</keyword>
<dbReference type="InterPro" id="IPR008927">
    <property type="entry name" value="6-PGluconate_DH-like_C_sf"/>
</dbReference>